<name>A0A5K3FZI6_MESCO</name>
<dbReference type="GO" id="GO:0046922">
    <property type="term" value="F:peptide-O-fucosyltransferase activity"/>
    <property type="evidence" value="ECO:0007669"/>
    <property type="project" value="UniProtKB-EC"/>
</dbReference>
<evidence type="ECO:0000313" key="8">
    <source>
        <dbReference type="WBParaSite" id="MCU_013404-RA"/>
    </source>
</evidence>
<keyword evidence="3" id="KW-0294">Fucose metabolism</keyword>
<dbReference type="EC" id="2.4.1.221" evidence="1"/>
<keyword evidence="4" id="KW-0119">Carbohydrate metabolism</keyword>
<evidence type="ECO:0000256" key="1">
    <source>
        <dbReference type="ARBA" id="ARBA00012196"/>
    </source>
</evidence>
<dbReference type="Pfam" id="PF10250">
    <property type="entry name" value="O-FucT"/>
    <property type="match status" value="1"/>
</dbReference>
<dbReference type="InterPro" id="IPR019378">
    <property type="entry name" value="GDP-Fuc_O-FucTrfase"/>
</dbReference>
<dbReference type="WBParaSite" id="MCU_013404-RA">
    <property type="protein sequence ID" value="MCU_013404-RA"/>
    <property type="gene ID" value="MCU_013404"/>
</dbReference>
<reference evidence="8" key="1">
    <citation type="submission" date="2019-11" db="UniProtKB">
        <authorList>
            <consortium name="WormBaseParasite"/>
        </authorList>
    </citation>
    <scope>IDENTIFICATION</scope>
</reference>
<protein>
    <recommendedName>
        <fullName evidence="1">peptide-O-fucosyltransferase</fullName>
        <ecNumber evidence="1">2.4.1.221</ecNumber>
    </recommendedName>
</protein>
<comment type="catalytic activity">
    <reaction evidence="5">
        <text>L-threonyl-[protein] + GDP-beta-L-fucose = 3-O-(alpha-L-fucosyl)-L-threonyl-[protein] + GDP + H(+)</text>
        <dbReference type="Rhea" id="RHEA:70491"/>
        <dbReference type="Rhea" id="RHEA-COMP:11060"/>
        <dbReference type="Rhea" id="RHEA-COMP:17915"/>
        <dbReference type="ChEBI" id="CHEBI:15378"/>
        <dbReference type="ChEBI" id="CHEBI:30013"/>
        <dbReference type="ChEBI" id="CHEBI:57273"/>
        <dbReference type="ChEBI" id="CHEBI:58189"/>
        <dbReference type="ChEBI" id="CHEBI:189631"/>
        <dbReference type="EC" id="2.4.1.221"/>
    </reaction>
    <physiologicalReaction direction="left-to-right" evidence="5">
        <dbReference type="Rhea" id="RHEA:70492"/>
    </physiologicalReaction>
</comment>
<evidence type="ECO:0000256" key="7">
    <source>
        <dbReference type="SAM" id="SignalP"/>
    </source>
</evidence>
<evidence type="ECO:0000256" key="4">
    <source>
        <dbReference type="ARBA" id="ARBA00023277"/>
    </source>
</evidence>
<feature type="signal peptide" evidence="7">
    <location>
        <begin position="1"/>
        <end position="18"/>
    </location>
</feature>
<evidence type="ECO:0000256" key="3">
    <source>
        <dbReference type="ARBA" id="ARBA00023253"/>
    </source>
</evidence>
<evidence type="ECO:0000256" key="6">
    <source>
        <dbReference type="ARBA" id="ARBA00048647"/>
    </source>
</evidence>
<evidence type="ECO:0000256" key="5">
    <source>
        <dbReference type="ARBA" id="ARBA00047273"/>
    </source>
</evidence>
<dbReference type="GO" id="GO:0006004">
    <property type="term" value="P:fucose metabolic process"/>
    <property type="evidence" value="ECO:0007669"/>
    <property type="project" value="UniProtKB-KW"/>
</dbReference>
<feature type="chain" id="PRO_5024362538" description="peptide-O-fucosyltransferase" evidence="7">
    <location>
        <begin position="19"/>
        <end position="104"/>
    </location>
</feature>
<dbReference type="Gene3D" id="3.40.50.11340">
    <property type="match status" value="1"/>
</dbReference>
<accession>A0A5K3FZI6</accession>
<keyword evidence="2" id="KW-0808">Transferase</keyword>
<keyword evidence="7" id="KW-0732">Signal</keyword>
<organism evidence="8">
    <name type="scientific">Mesocestoides corti</name>
    <name type="common">Flatworm</name>
    <dbReference type="NCBI Taxonomy" id="53468"/>
    <lineage>
        <taxon>Eukaryota</taxon>
        <taxon>Metazoa</taxon>
        <taxon>Spiralia</taxon>
        <taxon>Lophotrochozoa</taxon>
        <taxon>Platyhelminthes</taxon>
        <taxon>Cestoda</taxon>
        <taxon>Eucestoda</taxon>
        <taxon>Cyclophyllidea</taxon>
        <taxon>Mesocestoididae</taxon>
        <taxon>Mesocestoides</taxon>
    </lineage>
</organism>
<proteinExistence type="predicted"/>
<evidence type="ECO:0000256" key="2">
    <source>
        <dbReference type="ARBA" id="ARBA00022679"/>
    </source>
</evidence>
<comment type="catalytic activity">
    <reaction evidence="6">
        <text>L-seryl-[protein] + GDP-beta-L-fucose = 3-O-(alpha-L-fucosyl)-L-seryl-[protein] + GDP + H(+)</text>
        <dbReference type="Rhea" id="RHEA:63644"/>
        <dbReference type="Rhea" id="RHEA-COMP:9863"/>
        <dbReference type="Rhea" id="RHEA-COMP:17914"/>
        <dbReference type="ChEBI" id="CHEBI:15378"/>
        <dbReference type="ChEBI" id="CHEBI:29999"/>
        <dbReference type="ChEBI" id="CHEBI:57273"/>
        <dbReference type="ChEBI" id="CHEBI:58189"/>
        <dbReference type="ChEBI" id="CHEBI:189632"/>
        <dbReference type="EC" id="2.4.1.221"/>
    </reaction>
    <physiologicalReaction direction="left-to-right" evidence="6">
        <dbReference type="Rhea" id="RHEA:63645"/>
    </physiologicalReaction>
</comment>
<sequence length="104" mass="12469">MRLCVIVLTLFEFSVWNSYPTYCLSLNTKYLFYGVNKHEGFNLRRDVYIRIANLVRVLRDPSQYPLNALHRAAFRNYNWILVLPPWSQAFHWDGVSAYPWSTFF</sequence>
<dbReference type="AlphaFoldDB" id="A0A5K3FZI6"/>